<name>A0ABQ6NMC0_9BACL</name>
<keyword evidence="3" id="KW-1185">Reference proteome</keyword>
<dbReference type="InterPro" id="IPR004360">
    <property type="entry name" value="Glyas_Fos-R_dOase_dom"/>
</dbReference>
<protein>
    <submittedName>
        <fullName evidence="2">Glyoxalase</fullName>
    </submittedName>
</protein>
<dbReference type="InterPro" id="IPR037523">
    <property type="entry name" value="VOC_core"/>
</dbReference>
<dbReference type="SUPFAM" id="SSF54593">
    <property type="entry name" value="Glyoxalase/Bleomycin resistance protein/Dihydroxybiphenyl dioxygenase"/>
    <property type="match status" value="1"/>
</dbReference>
<evidence type="ECO:0000313" key="2">
    <source>
        <dbReference type="EMBL" id="GMK45664.1"/>
    </source>
</evidence>
<dbReference type="PANTHER" id="PTHR39175">
    <property type="entry name" value="FAMILY PROTEIN, PUTATIVE (AFU_ORTHOLOGUE AFUA_3G15060)-RELATED"/>
    <property type="match status" value="1"/>
</dbReference>
<organism evidence="2 3">
    <name type="scientific">Paenibacillus glycanilyticus</name>
    <dbReference type="NCBI Taxonomy" id="126569"/>
    <lineage>
        <taxon>Bacteria</taxon>
        <taxon>Bacillati</taxon>
        <taxon>Bacillota</taxon>
        <taxon>Bacilli</taxon>
        <taxon>Bacillales</taxon>
        <taxon>Paenibacillaceae</taxon>
        <taxon>Paenibacillus</taxon>
    </lineage>
</organism>
<comment type="caution">
    <text evidence="2">The sequence shown here is derived from an EMBL/GenBank/DDBJ whole genome shotgun (WGS) entry which is preliminary data.</text>
</comment>
<dbReference type="EMBL" id="BTCL01000008">
    <property type="protein sequence ID" value="GMK45664.1"/>
    <property type="molecule type" value="Genomic_DNA"/>
</dbReference>
<evidence type="ECO:0000259" key="1">
    <source>
        <dbReference type="PROSITE" id="PS51819"/>
    </source>
</evidence>
<dbReference type="Gene3D" id="3.10.180.10">
    <property type="entry name" value="2,3-Dihydroxybiphenyl 1,2-Dioxygenase, domain 1"/>
    <property type="match status" value="1"/>
</dbReference>
<evidence type="ECO:0000313" key="3">
    <source>
        <dbReference type="Proteomes" id="UP001285921"/>
    </source>
</evidence>
<dbReference type="PROSITE" id="PS51819">
    <property type="entry name" value="VOC"/>
    <property type="match status" value="1"/>
</dbReference>
<gene>
    <name evidence="2" type="ORF">PghCCS26_27920</name>
</gene>
<dbReference type="RefSeq" id="WP_317980303.1">
    <property type="nucleotide sequence ID" value="NZ_BTCL01000008.1"/>
</dbReference>
<dbReference type="InterPro" id="IPR029068">
    <property type="entry name" value="Glyas_Bleomycin-R_OHBP_Dase"/>
</dbReference>
<dbReference type="Proteomes" id="UP001285921">
    <property type="component" value="Unassembled WGS sequence"/>
</dbReference>
<dbReference type="Pfam" id="PF00903">
    <property type="entry name" value="Glyoxalase"/>
    <property type="match status" value="1"/>
</dbReference>
<feature type="domain" description="VOC" evidence="1">
    <location>
        <begin position="7"/>
        <end position="123"/>
    </location>
</feature>
<sequence length="124" mass="14443">MSFLFIGIDHIQLAAPEGCERVARSFYADLLGWKEIAKPQNLMKRGGVWFQCGEHQVHIGVQNDFIPTRKAHPAFQVKNLNALREYLHQEGIRVMDDHARSDEGVMRFYLNDPFGNRLEFLEWL</sequence>
<accession>A0ABQ6NMC0</accession>
<dbReference type="PANTHER" id="PTHR39175:SF1">
    <property type="entry name" value="FAMILY PROTEIN, PUTATIVE (AFU_ORTHOLOGUE AFUA_3G15060)-RELATED"/>
    <property type="match status" value="1"/>
</dbReference>
<reference evidence="2 3" key="1">
    <citation type="submission" date="2023-05" db="EMBL/GenBank/DDBJ databases">
        <title>Draft genome of Paenibacillus sp. CCS26.</title>
        <authorList>
            <person name="Akita H."/>
            <person name="Shinto Y."/>
            <person name="Kimura Z."/>
        </authorList>
    </citation>
    <scope>NUCLEOTIDE SEQUENCE [LARGE SCALE GENOMIC DNA]</scope>
    <source>
        <strain evidence="2 3">CCS26</strain>
    </source>
</reference>
<proteinExistence type="predicted"/>